<organism evidence="2 3">
    <name type="scientific">Rhodocollybia butyracea</name>
    <dbReference type="NCBI Taxonomy" id="206335"/>
    <lineage>
        <taxon>Eukaryota</taxon>
        <taxon>Fungi</taxon>
        <taxon>Dikarya</taxon>
        <taxon>Basidiomycota</taxon>
        <taxon>Agaricomycotina</taxon>
        <taxon>Agaricomycetes</taxon>
        <taxon>Agaricomycetidae</taxon>
        <taxon>Agaricales</taxon>
        <taxon>Marasmiineae</taxon>
        <taxon>Omphalotaceae</taxon>
        <taxon>Rhodocollybia</taxon>
    </lineage>
</organism>
<evidence type="ECO:0000313" key="3">
    <source>
        <dbReference type="Proteomes" id="UP000772434"/>
    </source>
</evidence>
<dbReference type="AlphaFoldDB" id="A0A9P5UB25"/>
<name>A0A9P5UB25_9AGAR</name>
<feature type="compositionally biased region" description="Basic and acidic residues" evidence="1">
    <location>
        <begin position="32"/>
        <end position="45"/>
    </location>
</feature>
<feature type="compositionally biased region" description="Low complexity" evidence="1">
    <location>
        <begin position="176"/>
        <end position="186"/>
    </location>
</feature>
<dbReference type="EMBL" id="JADNRY010000030">
    <property type="protein sequence ID" value="KAF9071673.1"/>
    <property type="molecule type" value="Genomic_DNA"/>
</dbReference>
<gene>
    <name evidence="2" type="ORF">BDP27DRAFT_1418781</name>
</gene>
<evidence type="ECO:0000256" key="1">
    <source>
        <dbReference type="SAM" id="MobiDB-lite"/>
    </source>
</evidence>
<proteinExistence type="predicted"/>
<comment type="caution">
    <text evidence="2">The sequence shown here is derived from an EMBL/GenBank/DDBJ whole genome shotgun (WGS) entry which is preliminary data.</text>
</comment>
<dbReference type="Proteomes" id="UP000772434">
    <property type="component" value="Unassembled WGS sequence"/>
</dbReference>
<feature type="region of interest" description="Disordered" evidence="1">
    <location>
        <begin position="157"/>
        <end position="219"/>
    </location>
</feature>
<accession>A0A9P5UB25</accession>
<keyword evidence="3" id="KW-1185">Reference proteome</keyword>
<feature type="region of interest" description="Disordered" evidence="1">
    <location>
        <begin position="123"/>
        <end position="143"/>
    </location>
</feature>
<reference evidence="2" key="1">
    <citation type="submission" date="2020-11" db="EMBL/GenBank/DDBJ databases">
        <authorList>
            <consortium name="DOE Joint Genome Institute"/>
            <person name="Ahrendt S."/>
            <person name="Riley R."/>
            <person name="Andreopoulos W."/>
            <person name="Labutti K."/>
            <person name="Pangilinan J."/>
            <person name="Ruiz-Duenas F.J."/>
            <person name="Barrasa J.M."/>
            <person name="Sanchez-Garcia M."/>
            <person name="Camarero S."/>
            <person name="Miyauchi S."/>
            <person name="Serrano A."/>
            <person name="Linde D."/>
            <person name="Babiker R."/>
            <person name="Drula E."/>
            <person name="Ayuso-Fernandez I."/>
            <person name="Pacheco R."/>
            <person name="Padilla G."/>
            <person name="Ferreira P."/>
            <person name="Barriuso J."/>
            <person name="Kellner H."/>
            <person name="Castanera R."/>
            <person name="Alfaro M."/>
            <person name="Ramirez L."/>
            <person name="Pisabarro A.G."/>
            <person name="Kuo A."/>
            <person name="Tritt A."/>
            <person name="Lipzen A."/>
            <person name="He G."/>
            <person name="Yan M."/>
            <person name="Ng V."/>
            <person name="Cullen D."/>
            <person name="Martin F."/>
            <person name="Rosso M.-N."/>
            <person name="Henrissat B."/>
            <person name="Hibbett D."/>
            <person name="Martinez A.T."/>
            <person name="Grigoriev I.V."/>
        </authorList>
    </citation>
    <scope>NUCLEOTIDE SEQUENCE</scope>
    <source>
        <strain evidence="2">AH 40177</strain>
    </source>
</reference>
<feature type="compositionally biased region" description="Basic and acidic residues" evidence="1">
    <location>
        <begin position="206"/>
        <end position="219"/>
    </location>
</feature>
<evidence type="ECO:0000313" key="2">
    <source>
        <dbReference type="EMBL" id="KAF9071673.1"/>
    </source>
</evidence>
<feature type="region of interest" description="Disordered" evidence="1">
    <location>
        <begin position="31"/>
        <end position="53"/>
    </location>
</feature>
<protein>
    <submittedName>
        <fullName evidence="2">Uncharacterized protein</fullName>
    </submittedName>
</protein>
<sequence>MSSSTFRRAFGKQKSTPLVDDLPAMPFVKPAYADRGRTNGTEKRLLTRSKSKPKIKKSDISLVLPSAGDAKPLSQSYSGDYREDGQFLRSDSPPLIIDKKLLDQFPMPPVHAYALPMSQQFKAEQRAIRRQPLARSSSVSSYSRPTAIAYSALFQDNASSTSSLPSSRVRYQPTHSAHSQSLSSRSNPHLMYATGVPAPAHQKLRSSRERQKIKLQTDT</sequence>
<dbReference type="OrthoDB" id="2962639at2759"/>